<keyword evidence="3 4" id="KW-0687">Ribonucleoprotein</keyword>
<dbReference type="InterPro" id="IPR013025">
    <property type="entry name" value="Ribosomal_uL23-like"/>
</dbReference>
<keyword evidence="4" id="KW-0694">RNA-binding</keyword>
<dbReference type="HAMAP" id="MF_01369_B">
    <property type="entry name" value="Ribosomal_uL23_B"/>
    <property type="match status" value="1"/>
</dbReference>
<accession>A0A1G1VKC0</accession>
<name>A0A1G1VKC0_9BACT</name>
<dbReference type="GO" id="GO:0019843">
    <property type="term" value="F:rRNA binding"/>
    <property type="evidence" value="ECO:0007669"/>
    <property type="project" value="UniProtKB-UniRule"/>
</dbReference>
<dbReference type="AlphaFoldDB" id="A0A1G1VKC0"/>
<organism evidence="5 6">
    <name type="scientific">Candidatus Chisholmbacteria bacterium RIFCSPHIGHO2_01_FULL_48_12</name>
    <dbReference type="NCBI Taxonomy" id="1797589"/>
    <lineage>
        <taxon>Bacteria</taxon>
        <taxon>Candidatus Chisholmiibacteriota</taxon>
    </lineage>
</organism>
<dbReference type="STRING" id="1797589.A2784_03450"/>
<dbReference type="SUPFAM" id="SSF54189">
    <property type="entry name" value="Ribosomal proteins S24e, L23 and L15e"/>
    <property type="match status" value="1"/>
</dbReference>
<comment type="caution">
    <text evidence="5">The sequence shown here is derived from an EMBL/GenBank/DDBJ whole genome shotgun (WGS) entry which is preliminary data.</text>
</comment>
<dbReference type="Pfam" id="PF00276">
    <property type="entry name" value="Ribosomal_L23"/>
    <property type="match status" value="1"/>
</dbReference>
<sequence>MNLSSVIKRPVVTEKAMKAMEKNRFTLEVDRRATKGQIKRAIEEQFKVNVIKVNKVTTGEQKKAVVQLKAGQTIGILAGGKEK</sequence>
<reference evidence="5 6" key="1">
    <citation type="journal article" date="2016" name="Nat. Commun.">
        <title>Thousands of microbial genomes shed light on interconnected biogeochemical processes in an aquifer system.</title>
        <authorList>
            <person name="Anantharaman K."/>
            <person name="Brown C.T."/>
            <person name="Hug L.A."/>
            <person name="Sharon I."/>
            <person name="Castelle C.J."/>
            <person name="Probst A.J."/>
            <person name="Thomas B.C."/>
            <person name="Singh A."/>
            <person name="Wilkins M.J."/>
            <person name="Karaoz U."/>
            <person name="Brodie E.L."/>
            <person name="Williams K.H."/>
            <person name="Hubbard S.S."/>
            <person name="Banfield J.F."/>
        </authorList>
    </citation>
    <scope>NUCLEOTIDE SEQUENCE [LARGE SCALE GENOMIC DNA]</scope>
</reference>
<protein>
    <recommendedName>
        <fullName evidence="4">Large ribosomal subunit protein uL23</fullName>
    </recommendedName>
</protein>
<evidence type="ECO:0000256" key="4">
    <source>
        <dbReference type="HAMAP-Rule" id="MF_01369"/>
    </source>
</evidence>
<keyword evidence="4" id="KW-0699">rRNA-binding</keyword>
<dbReference type="PANTHER" id="PTHR11620">
    <property type="entry name" value="60S RIBOSOMAL PROTEIN L23A"/>
    <property type="match status" value="1"/>
</dbReference>
<dbReference type="GO" id="GO:0003735">
    <property type="term" value="F:structural constituent of ribosome"/>
    <property type="evidence" value="ECO:0007669"/>
    <property type="project" value="InterPro"/>
</dbReference>
<dbReference type="GO" id="GO:0005840">
    <property type="term" value="C:ribosome"/>
    <property type="evidence" value="ECO:0007669"/>
    <property type="project" value="UniProtKB-KW"/>
</dbReference>
<keyword evidence="2 4" id="KW-0689">Ribosomal protein</keyword>
<comment type="function">
    <text evidence="4">One of the early assembly proteins it binds 23S rRNA. One of the proteins that surrounds the polypeptide exit tunnel on the outside of the ribosome. Forms the main docking site for trigger factor binding to the ribosome.</text>
</comment>
<dbReference type="GO" id="GO:0006412">
    <property type="term" value="P:translation"/>
    <property type="evidence" value="ECO:0007669"/>
    <property type="project" value="UniProtKB-UniRule"/>
</dbReference>
<evidence type="ECO:0000256" key="1">
    <source>
        <dbReference type="ARBA" id="ARBA00006700"/>
    </source>
</evidence>
<dbReference type="Gene3D" id="3.30.70.330">
    <property type="match status" value="1"/>
</dbReference>
<evidence type="ECO:0000313" key="6">
    <source>
        <dbReference type="Proteomes" id="UP000177324"/>
    </source>
</evidence>
<comment type="similarity">
    <text evidence="1 4">Belongs to the universal ribosomal protein uL23 family.</text>
</comment>
<dbReference type="Proteomes" id="UP000177324">
    <property type="component" value="Unassembled WGS sequence"/>
</dbReference>
<evidence type="ECO:0000313" key="5">
    <source>
        <dbReference type="EMBL" id="OGY15875.1"/>
    </source>
</evidence>
<proteinExistence type="inferred from homology"/>
<comment type="subunit">
    <text evidence="4">Part of the 50S ribosomal subunit. Contacts protein L29, and trigger factor when it is bound to the ribosome.</text>
</comment>
<evidence type="ECO:0000256" key="2">
    <source>
        <dbReference type="ARBA" id="ARBA00022980"/>
    </source>
</evidence>
<dbReference type="GO" id="GO:1990904">
    <property type="term" value="C:ribonucleoprotein complex"/>
    <property type="evidence" value="ECO:0007669"/>
    <property type="project" value="UniProtKB-KW"/>
</dbReference>
<dbReference type="InterPro" id="IPR012678">
    <property type="entry name" value="Ribosomal_uL23/eL15/eS24_sf"/>
</dbReference>
<gene>
    <name evidence="4" type="primary">rplW</name>
    <name evidence="5" type="ORF">A2784_03450</name>
</gene>
<evidence type="ECO:0000256" key="3">
    <source>
        <dbReference type="ARBA" id="ARBA00023274"/>
    </source>
</evidence>
<dbReference type="EMBL" id="MHCH01000058">
    <property type="protein sequence ID" value="OGY15875.1"/>
    <property type="molecule type" value="Genomic_DNA"/>
</dbReference>
<dbReference type="InterPro" id="IPR012677">
    <property type="entry name" value="Nucleotide-bd_a/b_plait_sf"/>
</dbReference>